<dbReference type="InterPro" id="IPR025851">
    <property type="entry name" value="SUKH-4"/>
</dbReference>
<organism evidence="2 3">
    <name type="scientific">Streptomyces albospinus</name>
    <dbReference type="NCBI Taxonomy" id="285515"/>
    <lineage>
        <taxon>Bacteria</taxon>
        <taxon>Bacillati</taxon>
        <taxon>Actinomycetota</taxon>
        <taxon>Actinomycetes</taxon>
        <taxon>Kitasatosporales</taxon>
        <taxon>Streptomycetaceae</taxon>
        <taxon>Streptomyces</taxon>
    </lineage>
</organism>
<name>A0ABQ2VB20_9ACTN</name>
<accession>A0ABQ2VB20</accession>
<protein>
    <recommendedName>
        <fullName evidence="4">Knr4/Smi1-like domain-containing protein</fullName>
    </recommendedName>
</protein>
<gene>
    <name evidence="2" type="ORF">GCM10010211_44120</name>
</gene>
<evidence type="ECO:0008006" key="4">
    <source>
        <dbReference type="Google" id="ProtNLM"/>
    </source>
</evidence>
<proteinExistence type="predicted"/>
<dbReference type="Pfam" id="PF14435">
    <property type="entry name" value="SUKH-4"/>
    <property type="match status" value="2"/>
</dbReference>
<evidence type="ECO:0000256" key="1">
    <source>
        <dbReference type="SAM" id="MobiDB-lite"/>
    </source>
</evidence>
<dbReference type="RefSeq" id="WP_189302538.1">
    <property type="nucleotide sequence ID" value="NZ_BMRP01000015.1"/>
</dbReference>
<evidence type="ECO:0000313" key="2">
    <source>
        <dbReference type="EMBL" id="GGU73392.1"/>
    </source>
</evidence>
<evidence type="ECO:0000313" key="3">
    <source>
        <dbReference type="Proteomes" id="UP000654471"/>
    </source>
</evidence>
<sequence>MTGYGGGSGQGTDATAGAGWRRWDAAALPPALTHEPSRRFLVAHGLPEEAADLQFTAARDGQLKPLRGDGAIGEKGTATAAGDSAPSTLLLLGDDYYCEAQLALDGASGRVYLLAEEHDGWRGDLLASGVPELAGLIREIEAVSAPPRGSDPYGGRRGPAVIAEVRRHAEERMRRIDPELFAGPTPPAHWPTSLLVRTLHWGTKRGAPGELAYVLTPELVAQIDVDGQVRRYTPDELPPQLTHEPTRRLLTEIGLPCDAGFFTPHDGPLRTMAEAHPDEYDAPAAEPGDDHPGTDQDDQPSRDYQRNFLALGWWPHDLVIALDGATGRVELPDWYDDGDPAAYLHRDVSALLHACWTYGQLRAEWERWDLGAGGEPGEWAVFTPQSLLANVVDDMVRDVDPEAFATSRHSWRLLAEDDYTGGLLC</sequence>
<feature type="compositionally biased region" description="Basic and acidic residues" evidence="1">
    <location>
        <begin position="288"/>
        <end position="302"/>
    </location>
</feature>
<comment type="caution">
    <text evidence="2">The sequence shown here is derived from an EMBL/GenBank/DDBJ whole genome shotgun (WGS) entry which is preliminary data.</text>
</comment>
<reference evidence="3" key="1">
    <citation type="journal article" date="2019" name="Int. J. Syst. Evol. Microbiol.">
        <title>The Global Catalogue of Microorganisms (GCM) 10K type strain sequencing project: providing services to taxonomists for standard genome sequencing and annotation.</title>
        <authorList>
            <consortium name="The Broad Institute Genomics Platform"/>
            <consortium name="The Broad Institute Genome Sequencing Center for Infectious Disease"/>
            <person name="Wu L."/>
            <person name="Ma J."/>
        </authorList>
    </citation>
    <scope>NUCLEOTIDE SEQUENCE [LARGE SCALE GENOMIC DNA]</scope>
    <source>
        <strain evidence="3">JCM 3399</strain>
    </source>
</reference>
<feature type="region of interest" description="Disordered" evidence="1">
    <location>
        <begin position="279"/>
        <end position="302"/>
    </location>
</feature>
<dbReference type="Proteomes" id="UP000654471">
    <property type="component" value="Unassembled WGS sequence"/>
</dbReference>
<keyword evidence="3" id="KW-1185">Reference proteome</keyword>
<dbReference type="EMBL" id="BMRP01000015">
    <property type="protein sequence ID" value="GGU73392.1"/>
    <property type="molecule type" value="Genomic_DNA"/>
</dbReference>